<keyword evidence="2" id="KW-1185">Reference proteome</keyword>
<dbReference type="InterPro" id="IPR058532">
    <property type="entry name" value="YjbR/MT2646/Rv2570-like"/>
</dbReference>
<dbReference type="Gene3D" id="3.90.1150.30">
    <property type="match status" value="1"/>
</dbReference>
<dbReference type="RefSeq" id="WP_099437044.1">
    <property type="nucleotide sequence ID" value="NZ_CP024091.1"/>
</dbReference>
<dbReference type="PANTHER" id="PTHR35145:SF1">
    <property type="entry name" value="CYTOPLASMIC PROTEIN"/>
    <property type="match status" value="1"/>
</dbReference>
<evidence type="ECO:0000313" key="1">
    <source>
        <dbReference type="EMBL" id="ATP55090.1"/>
    </source>
</evidence>
<proteinExistence type="predicted"/>
<dbReference type="AlphaFoldDB" id="A0A2D1U0H1"/>
<dbReference type="PANTHER" id="PTHR35145">
    <property type="entry name" value="CYTOPLASMIC PROTEIN-RELATED"/>
    <property type="match status" value="1"/>
</dbReference>
<dbReference type="KEGG" id="pgs:CPT03_00705"/>
<dbReference type="OrthoDB" id="9789813at2"/>
<organism evidence="1 2">
    <name type="scientific">Pedobacter ginsengisoli</name>
    <dbReference type="NCBI Taxonomy" id="363852"/>
    <lineage>
        <taxon>Bacteria</taxon>
        <taxon>Pseudomonadati</taxon>
        <taxon>Bacteroidota</taxon>
        <taxon>Sphingobacteriia</taxon>
        <taxon>Sphingobacteriales</taxon>
        <taxon>Sphingobacteriaceae</taxon>
        <taxon>Pedobacter</taxon>
    </lineage>
</organism>
<name>A0A2D1U0H1_9SPHI</name>
<evidence type="ECO:0000313" key="2">
    <source>
        <dbReference type="Proteomes" id="UP000223749"/>
    </source>
</evidence>
<dbReference type="Pfam" id="PF04237">
    <property type="entry name" value="YjbR"/>
    <property type="match status" value="1"/>
</dbReference>
<accession>A0A2D1U0H1</accession>
<protein>
    <recommendedName>
        <fullName evidence="3">MmcQ-like protein</fullName>
    </recommendedName>
</protein>
<dbReference type="InterPro" id="IPR038056">
    <property type="entry name" value="YjbR-like_sf"/>
</dbReference>
<dbReference type="SUPFAM" id="SSF142906">
    <property type="entry name" value="YjbR-like"/>
    <property type="match status" value="1"/>
</dbReference>
<gene>
    <name evidence="1" type="ORF">CPT03_00705</name>
</gene>
<dbReference type="InterPro" id="IPR007351">
    <property type="entry name" value="YjbR"/>
</dbReference>
<dbReference type="Proteomes" id="UP000223749">
    <property type="component" value="Chromosome"/>
</dbReference>
<evidence type="ECO:0008006" key="3">
    <source>
        <dbReference type="Google" id="ProtNLM"/>
    </source>
</evidence>
<dbReference type="EMBL" id="CP024091">
    <property type="protein sequence ID" value="ATP55090.1"/>
    <property type="molecule type" value="Genomic_DNA"/>
</dbReference>
<sequence>MDIETFRDYCLSLQGTTEGMKWDHLCFMIEEKIYVIMSLEEGRLSIKCDPDEFDMLVARPGIKQAYHMAKRQWISLESLEVLPDHELKSRVAESRTFVLRKLSKKVQEKYN</sequence>
<reference evidence="1 2" key="1">
    <citation type="submission" date="2017-10" db="EMBL/GenBank/DDBJ databases">
        <title>Whole genome of Pedobacter ginsengisoli T01R-27 isolated from tomato rhizosphere.</title>
        <authorList>
            <person name="Weon H.-Y."/>
            <person name="Lee S.A."/>
            <person name="Sang M.K."/>
            <person name="Song J."/>
        </authorList>
    </citation>
    <scope>NUCLEOTIDE SEQUENCE [LARGE SCALE GENOMIC DNA]</scope>
    <source>
        <strain evidence="1 2">T01R-27</strain>
    </source>
</reference>